<evidence type="ECO:0000313" key="2">
    <source>
        <dbReference type="EMBL" id="KAJ3125157.1"/>
    </source>
</evidence>
<sequence length="755" mass="82545">MESNFNNKRDGGKRTPRVNTNSKNAIIPAANGNTPSPAVSNAIANPVPVSASPVVNQNSGNINMNMAAFISANPIVLQMMAQNLANQTQNSGIDISPQQQQQMQFLLQQQIQQQILVRMAMQKNQAQQVQLQQSQMSPQVLQAFLNMNNENNAANNVNTNNSINTQLAPVQQQSSNTNSNISNQVQLMATLMANRNDPRVQQFLTRQIMVQTAQAANNGINHILQNNVNNNSTNAGVNSNNFQAANINQAMAGVASGAAVSETPALIHTASPAASTTVENQQQQQSQSQQPQQQSRLSQSQSQLWHLNETRNQLLNRFNGLQEALNNPNLSEIDKVTMVLNRIGTQIQILQIDHVTKAQSGAVITEEEATATKLNVQHLKVQMEKGKAKLSMLQQARMQQNVANNGSSDLGNSSANSASTPLNIMSPPATADLSGSGTINPSQITPTVNLSTAPMPQFPNNTNLQQLQHQIQLQRQRRQEEAARSALLPVVQSPAPQQSRKFFSGLESFVGGGMTGPISTVQEFLQARALPQRPIVRMEESLESLLEYERPREGIYVDGLNGAKRKLNDLAGELGTTVIIDGDVEDVKRNWNIRIPTTYLPTSSSLRTFPTIESPILLPVPPTVSLALASDEYDILPLLTSRSIHRRGPSVNHILRALHIRRSLRDEQTAVARQKALDEAKARAAEDAMREKELQLEKKSCQSGGDGYGDKNALDESDGDDSVRTINDLTMKCGTEDFDENGDDHKMHATQDTII</sequence>
<name>A0AAD5T4L2_9FUNG</name>
<feature type="compositionally biased region" description="Low complexity" evidence="1">
    <location>
        <begin position="281"/>
        <end position="303"/>
    </location>
</feature>
<accession>A0AAD5T4L2</accession>
<dbReference type="EMBL" id="JADGJH010000627">
    <property type="protein sequence ID" value="KAJ3125157.1"/>
    <property type="molecule type" value="Genomic_DNA"/>
</dbReference>
<gene>
    <name evidence="2" type="ORF">HK100_010951</name>
</gene>
<keyword evidence="3" id="KW-1185">Reference proteome</keyword>
<protein>
    <submittedName>
        <fullName evidence="2">Uncharacterized protein</fullName>
    </submittedName>
</protein>
<feature type="region of interest" description="Disordered" evidence="1">
    <location>
        <begin position="1"/>
        <end position="34"/>
    </location>
</feature>
<dbReference type="AlphaFoldDB" id="A0AAD5T4L2"/>
<feature type="region of interest" description="Disordered" evidence="1">
    <location>
        <begin position="688"/>
        <end position="723"/>
    </location>
</feature>
<organism evidence="2 3">
    <name type="scientific">Physocladia obscura</name>
    <dbReference type="NCBI Taxonomy" id="109957"/>
    <lineage>
        <taxon>Eukaryota</taxon>
        <taxon>Fungi</taxon>
        <taxon>Fungi incertae sedis</taxon>
        <taxon>Chytridiomycota</taxon>
        <taxon>Chytridiomycota incertae sedis</taxon>
        <taxon>Chytridiomycetes</taxon>
        <taxon>Chytridiales</taxon>
        <taxon>Chytriomycetaceae</taxon>
        <taxon>Physocladia</taxon>
    </lineage>
</organism>
<proteinExistence type="predicted"/>
<dbReference type="Proteomes" id="UP001211907">
    <property type="component" value="Unassembled WGS sequence"/>
</dbReference>
<feature type="compositionally biased region" description="Basic and acidic residues" evidence="1">
    <location>
        <begin position="688"/>
        <end position="700"/>
    </location>
</feature>
<reference evidence="2" key="1">
    <citation type="submission" date="2020-05" db="EMBL/GenBank/DDBJ databases">
        <title>Phylogenomic resolution of chytrid fungi.</title>
        <authorList>
            <person name="Stajich J.E."/>
            <person name="Amses K."/>
            <person name="Simmons R."/>
            <person name="Seto K."/>
            <person name="Myers J."/>
            <person name="Bonds A."/>
            <person name="Quandt C.A."/>
            <person name="Barry K."/>
            <person name="Liu P."/>
            <person name="Grigoriev I."/>
            <person name="Longcore J.E."/>
            <person name="James T.Y."/>
        </authorList>
    </citation>
    <scope>NUCLEOTIDE SEQUENCE</scope>
    <source>
        <strain evidence="2">JEL0513</strain>
    </source>
</reference>
<feature type="region of interest" description="Disordered" evidence="1">
    <location>
        <begin position="272"/>
        <end position="303"/>
    </location>
</feature>
<evidence type="ECO:0000256" key="1">
    <source>
        <dbReference type="SAM" id="MobiDB-lite"/>
    </source>
</evidence>
<comment type="caution">
    <text evidence="2">The sequence shown here is derived from an EMBL/GenBank/DDBJ whole genome shotgun (WGS) entry which is preliminary data.</text>
</comment>
<evidence type="ECO:0000313" key="3">
    <source>
        <dbReference type="Proteomes" id="UP001211907"/>
    </source>
</evidence>